<dbReference type="GO" id="GO:0006013">
    <property type="term" value="P:mannose metabolic process"/>
    <property type="evidence" value="ECO:0007669"/>
    <property type="project" value="InterPro"/>
</dbReference>
<dbReference type="FunFam" id="2.70.98.30:FF:000005">
    <property type="entry name" value="Alpha-mannosidase"/>
    <property type="match status" value="1"/>
</dbReference>
<dbReference type="Gene3D" id="3.20.110.10">
    <property type="entry name" value="Glycoside hydrolase 38, N terminal domain"/>
    <property type="match status" value="1"/>
</dbReference>
<dbReference type="PANTHER" id="PTHR11607">
    <property type="entry name" value="ALPHA-MANNOSIDASE"/>
    <property type="match status" value="1"/>
</dbReference>
<comment type="similarity">
    <text evidence="1 6">Belongs to the glycosyl hydrolase 38 family.</text>
</comment>
<dbReference type="EMBL" id="AFYH01250691">
    <property type="status" value="NOT_ANNOTATED_CDS"/>
    <property type="molecule type" value="Genomic_DNA"/>
</dbReference>
<dbReference type="InterPro" id="IPR011330">
    <property type="entry name" value="Glyco_hydro/deAcase_b/a-brl"/>
</dbReference>
<dbReference type="eggNOG" id="KOG1959">
    <property type="taxonomic scope" value="Eukaryota"/>
</dbReference>
<evidence type="ECO:0000256" key="6">
    <source>
        <dbReference type="RuleBase" id="RU361199"/>
    </source>
</evidence>
<feature type="domain" description="Glycoside hydrolase family 38 central" evidence="7">
    <location>
        <begin position="227"/>
        <end position="310"/>
    </location>
</feature>
<dbReference type="HOGENOM" id="CLU_004690_3_0_1"/>
<comment type="cofactor">
    <cofactor evidence="6">
        <name>Zn(2+)</name>
        <dbReference type="ChEBI" id="CHEBI:29105"/>
    </cofactor>
    <text evidence="6">Binds 1 zinc ion per subunit.</text>
</comment>
<dbReference type="EMBL" id="AFYH01250693">
    <property type="status" value="NOT_ANNOTATED_CDS"/>
    <property type="molecule type" value="Genomic_DNA"/>
</dbReference>
<dbReference type="Pfam" id="PF01074">
    <property type="entry name" value="Glyco_hydro_38N"/>
    <property type="match status" value="1"/>
</dbReference>
<evidence type="ECO:0000256" key="3">
    <source>
        <dbReference type="ARBA" id="ARBA00022801"/>
    </source>
</evidence>
<dbReference type="GO" id="GO:0004559">
    <property type="term" value="F:alpha-mannosidase activity"/>
    <property type="evidence" value="ECO:0007669"/>
    <property type="project" value="InterPro"/>
</dbReference>
<dbReference type="Gene3D" id="2.60.40.1360">
    <property type="match status" value="1"/>
</dbReference>
<organism evidence="8 9">
    <name type="scientific">Latimeria chalumnae</name>
    <name type="common">Coelacanth</name>
    <dbReference type="NCBI Taxonomy" id="7897"/>
    <lineage>
        <taxon>Eukaryota</taxon>
        <taxon>Metazoa</taxon>
        <taxon>Chordata</taxon>
        <taxon>Craniata</taxon>
        <taxon>Vertebrata</taxon>
        <taxon>Euteleostomi</taxon>
        <taxon>Coelacanthiformes</taxon>
        <taxon>Coelacanthidae</taxon>
        <taxon>Latimeria</taxon>
    </lineage>
</organism>
<keyword evidence="4 6" id="KW-0862">Zinc</keyword>
<dbReference type="STRING" id="7897.ENSLACP00000000149"/>
<keyword evidence="2 6" id="KW-0479">Metal-binding</keyword>
<dbReference type="InterPro" id="IPR015341">
    <property type="entry name" value="Glyco_hydro_38_cen"/>
</dbReference>
<keyword evidence="5 6" id="KW-0326">Glycosidase</keyword>
<evidence type="ECO:0000256" key="5">
    <source>
        <dbReference type="ARBA" id="ARBA00023295"/>
    </source>
</evidence>
<dbReference type="Pfam" id="PF07748">
    <property type="entry name" value="Glyco_hydro_38C"/>
    <property type="match status" value="1"/>
</dbReference>
<dbReference type="EMBL" id="AFYH01250690">
    <property type="status" value="NOT_ANNOTATED_CDS"/>
    <property type="molecule type" value="Genomic_DNA"/>
</dbReference>
<dbReference type="GO" id="GO:0030246">
    <property type="term" value="F:carbohydrate binding"/>
    <property type="evidence" value="ECO:0007669"/>
    <property type="project" value="InterPro"/>
</dbReference>
<dbReference type="SUPFAM" id="SSF74650">
    <property type="entry name" value="Galactose mutarotase-like"/>
    <property type="match status" value="1"/>
</dbReference>
<keyword evidence="3 6" id="KW-0378">Hydrolase</keyword>
<reference evidence="8" key="3">
    <citation type="submission" date="2025-09" db="UniProtKB">
        <authorList>
            <consortium name="Ensembl"/>
        </authorList>
    </citation>
    <scope>IDENTIFICATION</scope>
</reference>
<dbReference type="SUPFAM" id="SSF88713">
    <property type="entry name" value="Glycoside hydrolase/deacetylase"/>
    <property type="match status" value="1"/>
</dbReference>
<dbReference type="OMA" id="LWMILGS"/>
<dbReference type="EC" id="3.2.1.-" evidence="6"/>
<dbReference type="PANTHER" id="PTHR11607:SF28">
    <property type="entry name" value="EPIDIDYMIS-SPECIFIC ALPHA-MANNOSIDASE"/>
    <property type="match status" value="1"/>
</dbReference>
<keyword evidence="9" id="KW-1185">Reference proteome</keyword>
<dbReference type="InterPro" id="IPR037094">
    <property type="entry name" value="Glyco_hydro_38_cen_sf"/>
</dbReference>
<evidence type="ECO:0000259" key="7">
    <source>
        <dbReference type="SMART" id="SM00872"/>
    </source>
</evidence>
<gene>
    <name evidence="8" type="primary">MAN2B2</name>
</gene>
<dbReference type="FunFam" id="2.60.40.1360:FF:000003">
    <property type="entry name" value="Alpha-mannosidase"/>
    <property type="match status" value="1"/>
</dbReference>
<dbReference type="FunCoup" id="H2ZRX8">
    <property type="interactions" value="190"/>
</dbReference>
<dbReference type="SMART" id="SM00872">
    <property type="entry name" value="Alpha-mann_mid"/>
    <property type="match status" value="1"/>
</dbReference>
<name>H2ZRX8_LATCH</name>
<dbReference type="Pfam" id="PF09261">
    <property type="entry name" value="Alpha-mann_mid"/>
    <property type="match status" value="1"/>
</dbReference>
<reference evidence="8" key="2">
    <citation type="submission" date="2025-08" db="UniProtKB">
        <authorList>
            <consortium name="Ensembl"/>
        </authorList>
    </citation>
    <scope>IDENTIFICATION</scope>
</reference>
<dbReference type="InterPro" id="IPR028995">
    <property type="entry name" value="Glyco_hydro_57/38_cen_sf"/>
</dbReference>
<dbReference type="GO" id="GO:0005764">
    <property type="term" value="C:lysosome"/>
    <property type="evidence" value="ECO:0007669"/>
    <property type="project" value="TreeGrafter"/>
</dbReference>
<dbReference type="Bgee" id="ENSLACG00000000132">
    <property type="expression patterns" value="Expressed in chordate pharynx and 1 other cell type or tissue"/>
</dbReference>
<dbReference type="InterPro" id="IPR011013">
    <property type="entry name" value="Gal_mutarotase_sf_dom"/>
</dbReference>
<dbReference type="GeneTree" id="ENSGT01030000234638"/>
<dbReference type="GO" id="GO:0046872">
    <property type="term" value="F:metal ion binding"/>
    <property type="evidence" value="ECO:0007669"/>
    <property type="project" value="UniProtKB-KW"/>
</dbReference>
<proteinExistence type="inferred from homology"/>
<dbReference type="InterPro" id="IPR000602">
    <property type="entry name" value="Glyco_hydro_38_N"/>
</dbReference>
<dbReference type="SUPFAM" id="SSF88688">
    <property type="entry name" value="Families 57/38 glycoside transferase middle domain"/>
    <property type="match status" value="1"/>
</dbReference>
<evidence type="ECO:0000256" key="4">
    <source>
        <dbReference type="ARBA" id="ARBA00022833"/>
    </source>
</evidence>
<dbReference type="InterPro" id="IPR011682">
    <property type="entry name" value="Glyco_hydro_38_C"/>
</dbReference>
<dbReference type="AlphaFoldDB" id="H2ZRX8"/>
<reference evidence="9" key="1">
    <citation type="submission" date="2011-08" db="EMBL/GenBank/DDBJ databases">
        <title>The draft genome of Latimeria chalumnae.</title>
        <authorList>
            <person name="Di Palma F."/>
            <person name="Alfoldi J."/>
            <person name="Johnson J."/>
            <person name="Berlin A."/>
            <person name="Gnerre S."/>
            <person name="Jaffe D."/>
            <person name="MacCallum I."/>
            <person name="Young S."/>
            <person name="Walker B.J."/>
            <person name="Lander E."/>
            <person name="Lindblad-Toh K."/>
        </authorList>
    </citation>
    <scope>NUCLEOTIDE SEQUENCE [LARGE SCALE GENOMIC DNA]</scope>
    <source>
        <strain evidence="9">Wild caught</strain>
    </source>
</reference>
<protein>
    <recommendedName>
        <fullName evidence="6">Alpha-mannosidase</fullName>
        <ecNumber evidence="6">3.2.1.-</ecNumber>
    </recommendedName>
</protein>
<dbReference type="InParanoid" id="H2ZRX8"/>
<dbReference type="EMBL" id="AFYH01250692">
    <property type="status" value="NOT_ANNOTATED_CDS"/>
    <property type="molecule type" value="Genomic_DNA"/>
</dbReference>
<evidence type="ECO:0000313" key="8">
    <source>
        <dbReference type="Ensembl" id="ENSLACP00000000149.1"/>
    </source>
</evidence>
<dbReference type="InterPro" id="IPR027291">
    <property type="entry name" value="Glyco_hydro_38_N_sf"/>
</dbReference>
<dbReference type="Proteomes" id="UP000008672">
    <property type="component" value="Unassembled WGS sequence"/>
</dbReference>
<dbReference type="Gene3D" id="1.20.1270.50">
    <property type="entry name" value="Glycoside hydrolase family 38, central domain"/>
    <property type="match status" value="1"/>
</dbReference>
<sequence>TEGHGFLYEVFGVRPRYSWHVDPFGASATTPTVFALAGFNAHVISRIDYDLKDRMQRDKKLQFVWRGSPSLGEQQEIFTHVMDQYSYCTPSNLPFSNRSGFYWNGIALFPEPPKDGIYPNMSLPVTSDTLYPYAETMVANIKERAAWFKTKHVLWPWGCDKQFFNSSVQFENMDPLLEFINQHTDEFGVTVQYATLNEYFQALYYSNLTWDVRADQDFLPYSSEPFHAWTGFYASRNVLKGIARRASSFLYAGELLFSQYALKIPSGSISKLWALQQLRALRWAVSEVQHHDAITGTESPKVREMYISHLTQGVLAVKELIAKILIESLESEKENILYPFHYSLNSGEQENKEEQLVVYNPLAWNITTFITVSLTYSSVSVYDEEGNPVPAQIQKSVESNSTFDLYILVVLRGLSYRRYILKTGSIAFNKESTSVGRLVEFDRQPVGRIEKPGRKLLPVINNCYILMMDQSNNLLYSITERDSKRTVKVTQEFLEYHANGDINKGPISDNYLFTPNGSAVRISSTVGMEIVVGKLVTEVRQYFYSNQTARDYQYAAFTKIFNVPEGYDGKMVCQRIEQTYRVGPMGINREAILRTRTDLKTDKTIYTDDNGYQMQKRTYKTYKNNTVARNYYPMVRTAYIEDDSIRLAMVTERAHGISSQDNGQVEIMLHRRLWNNQDWDLGYNLTLNDTSVVRPVFWLMLGPKSAINALYQRNALALAHTPIVLYERFPVMVPKLQWPRQQNKILYGPVTLPQNLHFQALSIPGWKYSSSHNVHVQNIQKGNQKHTDPDFQRVLLRIMHLYKVGEDPILSQPVVIDIKSLLQSLGTVVSVEERSLTGTWDIKVMSRWKWKTPQNRNTEFAKDADSVGEDFTVTINPKEIRTFFVYFKQH</sequence>
<accession>H2ZRX8</accession>
<dbReference type="InterPro" id="IPR013780">
    <property type="entry name" value="Glyco_hydro_b"/>
</dbReference>
<dbReference type="Gene3D" id="2.70.98.30">
    <property type="entry name" value="Golgi alpha-mannosidase II, domain 4"/>
    <property type="match status" value="1"/>
</dbReference>
<evidence type="ECO:0000256" key="1">
    <source>
        <dbReference type="ARBA" id="ARBA00009792"/>
    </source>
</evidence>
<dbReference type="Gene3D" id="2.60.40.1180">
    <property type="entry name" value="Golgi alpha-mannosidase II"/>
    <property type="match status" value="1"/>
</dbReference>
<evidence type="ECO:0000256" key="2">
    <source>
        <dbReference type="ARBA" id="ARBA00022723"/>
    </source>
</evidence>
<dbReference type="Ensembl" id="ENSLACT00000000151.1">
    <property type="protein sequence ID" value="ENSLACP00000000149.1"/>
    <property type="gene ID" value="ENSLACG00000000132.1"/>
</dbReference>
<evidence type="ECO:0000313" key="9">
    <source>
        <dbReference type="Proteomes" id="UP000008672"/>
    </source>
</evidence>
<dbReference type="InterPro" id="IPR050843">
    <property type="entry name" value="Glycosyl_Hydrlase_38"/>
</dbReference>